<feature type="chain" id="PRO_5004887104" evidence="1">
    <location>
        <begin position="38"/>
        <end position="55"/>
    </location>
</feature>
<dbReference type="EMBL" id="KI963927">
    <property type="protein sequence ID" value="EUC49928.1"/>
    <property type="molecule type" value="Genomic_DNA"/>
</dbReference>
<feature type="signal peptide" evidence="1">
    <location>
        <begin position="1"/>
        <end position="37"/>
    </location>
</feature>
<keyword evidence="1" id="KW-0732">Signal</keyword>
<dbReference type="GeneID" id="19126206"/>
<proteinExistence type="predicted"/>
<protein>
    <submittedName>
        <fullName evidence="2">Uncharacterized protein</fullName>
    </submittedName>
</protein>
<dbReference type="KEGG" id="bor:COCMIDRAFT_83195"/>
<keyword evidence="3" id="KW-1185">Reference proteome</keyword>
<evidence type="ECO:0000313" key="2">
    <source>
        <dbReference type="EMBL" id="EUC49928.1"/>
    </source>
</evidence>
<organism evidence="2 3">
    <name type="scientific">Bipolaris oryzae ATCC 44560</name>
    <dbReference type="NCBI Taxonomy" id="930090"/>
    <lineage>
        <taxon>Eukaryota</taxon>
        <taxon>Fungi</taxon>
        <taxon>Dikarya</taxon>
        <taxon>Ascomycota</taxon>
        <taxon>Pezizomycotina</taxon>
        <taxon>Dothideomycetes</taxon>
        <taxon>Pleosporomycetidae</taxon>
        <taxon>Pleosporales</taxon>
        <taxon>Pleosporineae</taxon>
        <taxon>Pleosporaceae</taxon>
        <taxon>Bipolaris</taxon>
    </lineage>
</organism>
<dbReference type="HOGENOM" id="CLU_3032008_0_0_1"/>
<gene>
    <name evidence="2" type="ORF">COCMIDRAFT_83195</name>
</gene>
<evidence type="ECO:0000313" key="3">
    <source>
        <dbReference type="Proteomes" id="UP000054032"/>
    </source>
</evidence>
<reference evidence="2 3" key="1">
    <citation type="journal article" date="2013" name="PLoS Genet.">
        <title>Comparative genome structure, secondary metabolite, and effector coding capacity across Cochliobolus pathogens.</title>
        <authorList>
            <person name="Condon B.J."/>
            <person name="Leng Y."/>
            <person name="Wu D."/>
            <person name="Bushley K.E."/>
            <person name="Ohm R.A."/>
            <person name="Otillar R."/>
            <person name="Martin J."/>
            <person name="Schackwitz W."/>
            <person name="Grimwood J."/>
            <person name="MohdZainudin N."/>
            <person name="Xue C."/>
            <person name="Wang R."/>
            <person name="Manning V.A."/>
            <person name="Dhillon B."/>
            <person name="Tu Z.J."/>
            <person name="Steffenson B.J."/>
            <person name="Salamov A."/>
            <person name="Sun H."/>
            <person name="Lowry S."/>
            <person name="LaButti K."/>
            <person name="Han J."/>
            <person name="Copeland A."/>
            <person name="Lindquist E."/>
            <person name="Barry K."/>
            <person name="Schmutz J."/>
            <person name="Baker S.E."/>
            <person name="Ciuffetti L.M."/>
            <person name="Grigoriev I.V."/>
            <person name="Zhong S."/>
            <person name="Turgeon B.G."/>
        </authorList>
    </citation>
    <scope>NUCLEOTIDE SEQUENCE [LARGE SCALE GENOMIC DNA]</scope>
    <source>
        <strain evidence="2 3">ATCC 44560</strain>
    </source>
</reference>
<evidence type="ECO:0000256" key="1">
    <source>
        <dbReference type="SAM" id="SignalP"/>
    </source>
</evidence>
<dbReference type="RefSeq" id="XP_007683560.1">
    <property type="nucleotide sequence ID" value="XM_007685370.1"/>
</dbReference>
<dbReference type="AlphaFoldDB" id="W6ZIU9"/>
<name>W6ZIU9_COCMI</name>
<accession>W6ZIU9</accession>
<dbReference type="Proteomes" id="UP000054032">
    <property type="component" value="Unassembled WGS sequence"/>
</dbReference>
<sequence length="55" mass="6436">MKTRNKRQKLLVHVPPSPPPSFLLLLLLLLLFWCVQQSDYSKTFMNRPPKENSSP</sequence>